<reference evidence="2" key="1">
    <citation type="submission" date="2023-05" db="EMBL/GenBank/DDBJ databases">
        <authorList>
            <person name="Stuckert A."/>
        </authorList>
    </citation>
    <scope>NUCLEOTIDE SEQUENCE</scope>
</reference>
<organism evidence="2 3">
    <name type="scientific">Staurois parvus</name>
    <dbReference type="NCBI Taxonomy" id="386267"/>
    <lineage>
        <taxon>Eukaryota</taxon>
        <taxon>Metazoa</taxon>
        <taxon>Chordata</taxon>
        <taxon>Craniata</taxon>
        <taxon>Vertebrata</taxon>
        <taxon>Euteleostomi</taxon>
        <taxon>Amphibia</taxon>
        <taxon>Batrachia</taxon>
        <taxon>Anura</taxon>
        <taxon>Neobatrachia</taxon>
        <taxon>Ranoidea</taxon>
        <taxon>Ranidae</taxon>
        <taxon>Staurois</taxon>
    </lineage>
</organism>
<protein>
    <submittedName>
        <fullName evidence="2">Uncharacterized protein</fullName>
    </submittedName>
</protein>
<feature type="compositionally biased region" description="Basic and acidic residues" evidence="1">
    <location>
        <begin position="130"/>
        <end position="140"/>
    </location>
</feature>
<comment type="caution">
    <text evidence="2">The sequence shown here is derived from an EMBL/GenBank/DDBJ whole genome shotgun (WGS) entry which is preliminary data.</text>
</comment>
<dbReference type="Proteomes" id="UP001162483">
    <property type="component" value="Unassembled WGS sequence"/>
</dbReference>
<sequence>VGSSNGNPPERCPRPLHSQDSTQEHQEIPQKDQSESPIKVEVKEEPYVMGDDLYKEEEMPPEIKPEEEEEDHAKIKEEEVPIKISTDGSSDKNPPERCPHPLYSRDSTQEDQEILQEDNVIRVKVEVKVETEEPRVRGNEPCEEEEEIPPEIS</sequence>
<feature type="non-terminal residue" evidence="2">
    <location>
        <position position="153"/>
    </location>
</feature>
<feature type="compositionally biased region" description="Basic and acidic residues" evidence="1">
    <location>
        <begin position="89"/>
        <end position="99"/>
    </location>
</feature>
<evidence type="ECO:0000256" key="1">
    <source>
        <dbReference type="SAM" id="MobiDB-lite"/>
    </source>
</evidence>
<proteinExistence type="predicted"/>
<feature type="compositionally biased region" description="Basic and acidic residues" evidence="1">
    <location>
        <begin position="71"/>
        <end position="81"/>
    </location>
</feature>
<evidence type="ECO:0000313" key="2">
    <source>
        <dbReference type="EMBL" id="CAI9574081.1"/>
    </source>
</evidence>
<gene>
    <name evidence="2" type="ORF">SPARVUS_LOCUS7872871</name>
</gene>
<evidence type="ECO:0000313" key="3">
    <source>
        <dbReference type="Proteomes" id="UP001162483"/>
    </source>
</evidence>
<dbReference type="EMBL" id="CATNWA010014627">
    <property type="protein sequence ID" value="CAI9574081.1"/>
    <property type="molecule type" value="Genomic_DNA"/>
</dbReference>
<name>A0ABN9DS19_9NEOB</name>
<keyword evidence="3" id="KW-1185">Reference proteome</keyword>
<accession>A0ABN9DS19</accession>
<feature type="compositionally biased region" description="Acidic residues" evidence="1">
    <location>
        <begin position="141"/>
        <end position="153"/>
    </location>
</feature>
<feature type="region of interest" description="Disordered" evidence="1">
    <location>
        <begin position="130"/>
        <end position="153"/>
    </location>
</feature>
<feature type="non-terminal residue" evidence="2">
    <location>
        <position position="1"/>
    </location>
</feature>
<feature type="region of interest" description="Disordered" evidence="1">
    <location>
        <begin position="1"/>
        <end position="117"/>
    </location>
</feature>
<feature type="compositionally biased region" description="Basic and acidic residues" evidence="1">
    <location>
        <begin position="22"/>
        <end position="64"/>
    </location>
</feature>